<keyword evidence="1" id="KW-0732">Signal</keyword>
<dbReference type="RefSeq" id="WP_171159763.1">
    <property type="nucleotide sequence ID" value="NZ_CP053073.1"/>
</dbReference>
<evidence type="ECO:0000313" key="2">
    <source>
        <dbReference type="EMBL" id="QJR13327.1"/>
    </source>
</evidence>
<sequence>MNHSNIRLALATLALAAVPAIASDSDAPVAVNTDGLTRLVAKKVEENAAMGMQQLRRHLWSTFHLHRVLIEDVLKDKDDVIAANDAPAVKKEFKLATRTR</sequence>
<evidence type="ECO:0000313" key="3">
    <source>
        <dbReference type="Proteomes" id="UP000503096"/>
    </source>
</evidence>
<reference evidence="2 3" key="1">
    <citation type="submission" date="2020-04" db="EMBL/GenBank/DDBJ databases">
        <title>Usitatibacter rugosus gen. nov., sp. nov. and Usitatibacter palustris sp. nov., novel members of Usitatibacteraceae fam. nov. within the order Nitrosomonadales isolated from soil.</title>
        <authorList>
            <person name="Huber K.J."/>
            <person name="Neumann-Schaal M."/>
            <person name="Geppert A."/>
            <person name="Luckner M."/>
            <person name="Wanner G."/>
            <person name="Overmann J."/>
        </authorList>
    </citation>
    <scope>NUCLEOTIDE SEQUENCE [LARGE SCALE GENOMIC DNA]</scope>
    <source>
        <strain evidence="2 3">Swamp67</strain>
    </source>
</reference>
<dbReference type="KEGG" id="upl:DSM104440_00110"/>
<dbReference type="EMBL" id="CP053073">
    <property type="protein sequence ID" value="QJR13327.1"/>
    <property type="molecule type" value="Genomic_DNA"/>
</dbReference>
<feature type="signal peptide" evidence="1">
    <location>
        <begin position="1"/>
        <end position="22"/>
    </location>
</feature>
<name>A0A6M4H5Z8_9PROT</name>
<gene>
    <name evidence="2" type="ORF">DSM104440_00110</name>
</gene>
<accession>A0A6M4H5Z8</accession>
<protein>
    <recommendedName>
        <fullName evidence="4">RxLR effector protein</fullName>
    </recommendedName>
</protein>
<evidence type="ECO:0008006" key="4">
    <source>
        <dbReference type="Google" id="ProtNLM"/>
    </source>
</evidence>
<evidence type="ECO:0000256" key="1">
    <source>
        <dbReference type="SAM" id="SignalP"/>
    </source>
</evidence>
<feature type="chain" id="PRO_5026706451" description="RxLR effector protein" evidence="1">
    <location>
        <begin position="23"/>
        <end position="100"/>
    </location>
</feature>
<proteinExistence type="predicted"/>
<dbReference type="AlphaFoldDB" id="A0A6M4H5Z8"/>
<organism evidence="2 3">
    <name type="scientific">Usitatibacter palustris</name>
    <dbReference type="NCBI Taxonomy" id="2732487"/>
    <lineage>
        <taxon>Bacteria</taxon>
        <taxon>Pseudomonadati</taxon>
        <taxon>Pseudomonadota</taxon>
        <taxon>Betaproteobacteria</taxon>
        <taxon>Nitrosomonadales</taxon>
        <taxon>Usitatibacteraceae</taxon>
        <taxon>Usitatibacter</taxon>
    </lineage>
</organism>
<dbReference type="InParanoid" id="A0A6M4H5Z8"/>
<keyword evidence="3" id="KW-1185">Reference proteome</keyword>
<dbReference type="Proteomes" id="UP000503096">
    <property type="component" value="Chromosome"/>
</dbReference>